<comment type="caution">
    <text evidence="8">The sequence shown here is derived from an EMBL/GenBank/DDBJ whole genome shotgun (WGS) entry which is preliminary data.</text>
</comment>
<keyword evidence="9" id="KW-1185">Reference proteome</keyword>
<evidence type="ECO:0000256" key="2">
    <source>
        <dbReference type="ARBA" id="ARBA00023125"/>
    </source>
</evidence>
<comment type="subcellular location">
    <subcellularLocation>
        <location evidence="1">Nucleus</location>
    </subcellularLocation>
</comment>
<evidence type="ECO:0000256" key="1">
    <source>
        <dbReference type="ARBA" id="ARBA00004123"/>
    </source>
</evidence>
<dbReference type="EMBL" id="ML976615">
    <property type="protein sequence ID" value="KAF1847982.1"/>
    <property type="molecule type" value="Genomic_DNA"/>
</dbReference>
<dbReference type="Pfam" id="PF09734">
    <property type="entry name" value="Tau95"/>
    <property type="match status" value="1"/>
</dbReference>
<evidence type="ECO:0000256" key="5">
    <source>
        <dbReference type="SAM" id="MobiDB-lite"/>
    </source>
</evidence>
<dbReference type="InterPro" id="IPR040454">
    <property type="entry name" value="TF_IIIC_Tfc1/Sfc1"/>
</dbReference>
<organism evidence="8 9">
    <name type="scientific">Cucurbitaria berberidis CBS 394.84</name>
    <dbReference type="NCBI Taxonomy" id="1168544"/>
    <lineage>
        <taxon>Eukaryota</taxon>
        <taxon>Fungi</taxon>
        <taxon>Dikarya</taxon>
        <taxon>Ascomycota</taxon>
        <taxon>Pezizomycotina</taxon>
        <taxon>Dothideomycetes</taxon>
        <taxon>Pleosporomycetidae</taxon>
        <taxon>Pleosporales</taxon>
        <taxon>Pleosporineae</taxon>
        <taxon>Cucurbitariaceae</taxon>
        <taxon>Cucurbitaria</taxon>
    </lineage>
</organism>
<dbReference type="GO" id="GO:0000127">
    <property type="term" value="C:transcription factor TFIIIC complex"/>
    <property type="evidence" value="ECO:0007669"/>
    <property type="project" value="InterPro"/>
</dbReference>
<dbReference type="InterPro" id="IPR041499">
    <property type="entry name" value="Tfc1/Sfc1_N"/>
</dbReference>
<reference evidence="8" key="1">
    <citation type="submission" date="2020-01" db="EMBL/GenBank/DDBJ databases">
        <authorList>
            <consortium name="DOE Joint Genome Institute"/>
            <person name="Haridas S."/>
            <person name="Albert R."/>
            <person name="Binder M."/>
            <person name="Bloem J."/>
            <person name="Labutti K."/>
            <person name="Salamov A."/>
            <person name="Andreopoulos B."/>
            <person name="Baker S.E."/>
            <person name="Barry K."/>
            <person name="Bills G."/>
            <person name="Bluhm B.H."/>
            <person name="Cannon C."/>
            <person name="Castanera R."/>
            <person name="Culley D.E."/>
            <person name="Daum C."/>
            <person name="Ezra D."/>
            <person name="Gonzalez J.B."/>
            <person name="Henrissat B."/>
            <person name="Kuo A."/>
            <person name="Liang C."/>
            <person name="Lipzen A."/>
            <person name="Lutzoni F."/>
            <person name="Magnuson J."/>
            <person name="Mondo S."/>
            <person name="Nolan M."/>
            <person name="Ohm R."/>
            <person name="Pangilinan J."/>
            <person name="Park H.-J."/>
            <person name="Ramirez L."/>
            <person name="Alfaro M."/>
            <person name="Sun H."/>
            <person name="Tritt A."/>
            <person name="Yoshinaga Y."/>
            <person name="Zwiers L.-H."/>
            <person name="Turgeon B.G."/>
            <person name="Goodwin S.B."/>
            <person name="Spatafora J.W."/>
            <person name="Crous P.W."/>
            <person name="Grigoriev I.V."/>
        </authorList>
    </citation>
    <scope>NUCLEOTIDE SEQUENCE</scope>
    <source>
        <strain evidence="8">CBS 394.84</strain>
    </source>
</reference>
<dbReference type="PANTHER" id="PTHR13230">
    <property type="entry name" value="GENERAL TRANSCRIPTION FACTOR IIIC, POLYPEPTIDE 5"/>
    <property type="match status" value="1"/>
</dbReference>
<dbReference type="AlphaFoldDB" id="A0A9P4GLR1"/>
<evidence type="ECO:0000313" key="9">
    <source>
        <dbReference type="Proteomes" id="UP000800039"/>
    </source>
</evidence>
<dbReference type="InterPro" id="IPR019136">
    <property type="entry name" value="TF_IIIC_su-5_HTH"/>
</dbReference>
<keyword evidence="3" id="KW-0804">Transcription</keyword>
<evidence type="ECO:0000256" key="4">
    <source>
        <dbReference type="ARBA" id="ARBA00023242"/>
    </source>
</evidence>
<feature type="region of interest" description="Disordered" evidence="5">
    <location>
        <begin position="534"/>
        <end position="643"/>
    </location>
</feature>
<dbReference type="GO" id="GO:0005634">
    <property type="term" value="C:nucleus"/>
    <property type="evidence" value="ECO:0007669"/>
    <property type="project" value="UniProtKB-SubCell"/>
</dbReference>
<feature type="region of interest" description="Disordered" evidence="5">
    <location>
        <begin position="110"/>
        <end position="145"/>
    </location>
</feature>
<feature type="region of interest" description="Disordered" evidence="5">
    <location>
        <begin position="1"/>
        <end position="20"/>
    </location>
</feature>
<keyword evidence="4" id="KW-0539">Nucleus</keyword>
<keyword evidence="2" id="KW-0238">DNA-binding</keyword>
<dbReference type="Gene3D" id="3.30.200.160">
    <property type="entry name" value="TFIIIC, subcomplex tauA, subunit Sfc1, barrel domain"/>
    <property type="match status" value="1"/>
</dbReference>
<evidence type="ECO:0000259" key="7">
    <source>
        <dbReference type="Pfam" id="PF17682"/>
    </source>
</evidence>
<accession>A0A9P4GLR1</accession>
<dbReference type="Pfam" id="PF17682">
    <property type="entry name" value="Tau95_N"/>
    <property type="match status" value="1"/>
</dbReference>
<sequence length="643" mass="72557">MNNKDTTANHNGDSPQAGAPWLPIPSRAISVVEHPCIIKNLDKGIISLGGPVKLSKGLRSRLETTTNAEGDDEIKKLITVSLRPNDPFAKRLLSTPVRTNNLLLKVTVPKRTGRKRKRGTSGPFLTEDELATNSNRPPNDTPLGKHAYASASTIYASVRDNDSTYKVALAGVVDEAHRFRSMPDLQYAAVHNDTMVALRDHVVPKRYSQLKKYTLNTAAGADLTKSVGPSAEFLQMPIAFNYRFQQNTYVKYTEQGVVNLQKSIAYNAYTIIKPTDDHVPTGPKLSLPPEESLTPYLQTLIKHIKGELEKRPIITRHLLYNKLGWDKRTKLRQAAVYCGYFFESGPWREALVRWGVDPRKDSKYRRYQTVSFLSYLKVGTSKHHKGFDQHVMKLSQMTPGELKTQHTFDGVNVSQTGNLFQFCDITDPLIAKILATDDIRTTCAPTFQGWYHAGTWAKATVILKDKMNTIIGKERPDDTIYQRIIEWPEQWDDQTIAATYKEEVNDRQVHDEKKREHDVMHHVRWAARNPRYAFETMETPSEPVREAEAEETSTGDIDIPEDMTENPVTVEEFLDESEMEENGDESNEDEDDEDENENVNDEGDDQDEDVDGVWEADDDGDSPAMSARAASEGPAPFGGLYRV</sequence>
<feature type="domain" description="Transcription factor IIIC subunit Tfc1/Sfc1 triple barrel" evidence="7">
    <location>
        <begin position="31"/>
        <end position="187"/>
    </location>
</feature>
<name>A0A9P4GLR1_9PLEO</name>
<gene>
    <name evidence="8" type="ORF">K460DRAFT_307749</name>
</gene>
<evidence type="ECO:0000256" key="3">
    <source>
        <dbReference type="ARBA" id="ARBA00023163"/>
    </source>
</evidence>
<feature type="domain" description="Transcription factor IIIC subunit 5 HTH" evidence="6">
    <location>
        <begin position="229"/>
        <end position="372"/>
    </location>
</feature>
<evidence type="ECO:0000259" key="6">
    <source>
        <dbReference type="Pfam" id="PF09734"/>
    </source>
</evidence>
<dbReference type="OrthoDB" id="5598268at2759"/>
<feature type="compositionally biased region" description="Acidic residues" evidence="5">
    <location>
        <begin position="548"/>
        <end position="564"/>
    </location>
</feature>
<feature type="compositionally biased region" description="Acidic residues" evidence="5">
    <location>
        <begin position="572"/>
        <end position="621"/>
    </location>
</feature>
<protein>
    <submittedName>
        <fullName evidence="8">Transcription factor tfiiic complex a box associated subunit sfc1</fullName>
    </submittedName>
</protein>
<feature type="compositionally biased region" description="Polar residues" evidence="5">
    <location>
        <begin position="1"/>
        <end position="14"/>
    </location>
</feature>
<evidence type="ECO:0000313" key="8">
    <source>
        <dbReference type="EMBL" id="KAF1847982.1"/>
    </source>
</evidence>
<dbReference type="GO" id="GO:0001003">
    <property type="term" value="F:RNA polymerase III type 2 promoter sequence-specific DNA binding"/>
    <property type="evidence" value="ECO:0007669"/>
    <property type="project" value="TreeGrafter"/>
</dbReference>
<dbReference type="PANTHER" id="PTHR13230:SF5">
    <property type="entry name" value="GENERAL TRANSCRIPTION FACTOR 3C POLYPEPTIDE 5"/>
    <property type="match status" value="1"/>
</dbReference>
<dbReference type="GO" id="GO:0001002">
    <property type="term" value="F:RNA polymerase III type 1 promoter sequence-specific DNA binding"/>
    <property type="evidence" value="ECO:0007669"/>
    <property type="project" value="TreeGrafter"/>
</dbReference>
<proteinExistence type="predicted"/>
<dbReference type="GO" id="GO:0006384">
    <property type="term" value="P:transcription initiation at RNA polymerase III promoter"/>
    <property type="evidence" value="ECO:0007669"/>
    <property type="project" value="InterPro"/>
</dbReference>
<dbReference type="Proteomes" id="UP000800039">
    <property type="component" value="Unassembled WGS sequence"/>
</dbReference>
<dbReference type="InterPro" id="IPR042536">
    <property type="entry name" value="TFIIIC_tauA_Sfc1"/>
</dbReference>
<dbReference type="GeneID" id="63847331"/>
<dbReference type="RefSeq" id="XP_040790545.1">
    <property type="nucleotide sequence ID" value="XM_040930079.1"/>
</dbReference>